<comment type="caution">
    <text evidence="2">The sequence shown here is derived from an EMBL/GenBank/DDBJ whole genome shotgun (WGS) entry which is preliminary data.</text>
</comment>
<evidence type="ECO:0000256" key="1">
    <source>
        <dbReference type="SAM" id="Phobius"/>
    </source>
</evidence>
<evidence type="ECO:0000313" key="3">
    <source>
        <dbReference type="Proteomes" id="UP000249646"/>
    </source>
</evidence>
<gene>
    <name evidence="2" type="ORF">BCF89_1082</name>
</gene>
<evidence type="ECO:0008006" key="4">
    <source>
        <dbReference type="Google" id="ProtNLM"/>
    </source>
</evidence>
<dbReference type="AlphaFoldDB" id="A0A2W7G880"/>
<evidence type="ECO:0000313" key="2">
    <source>
        <dbReference type="EMBL" id="PZV99797.1"/>
    </source>
</evidence>
<keyword evidence="1" id="KW-1133">Transmembrane helix</keyword>
<name>A0A2W7G880_9BACT</name>
<dbReference type="Proteomes" id="UP000249646">
    <property type="component" value="Unassembled WGS sequence"/>
</dbReference>
<dbReference type="RefSeq" id="WP_111518723.1">
    <property type="nucleotide sequence ID" value="NZ_QKUB01000008.1"/>
</dbReference>
<dbReference type="EMBL" id="QKUB01000008">
    <property type="protein sequence ID" value="PZV99797.1"/>
    <property type="molecule type" value="Genomic_DNA"/>
</dbReference>
<feature type="transmembrane region" description="Helical" evidence="1">
    <location>
        <begin position="26"/>
        <end position="47"/>
    </location>
</feature>
<keyword evidence="1" id="KW-0812">Transmembrane</keyword>
<keyword evidence="1" id="KW-0472">Membrane</keyword>
<reference evidence="2 3" key="1">
    <citation type="submission" date="2018-06" db="EMBL/GenBank/DDBJ databases">
        <title>Genomic Encyclopedia of Archaeal and Bacterial Type Strains, Phase II (KMG-II): from individual species to whole genera.</title>
        <authorList>
            <person name="Goeker M."/>
        </authorList>
    </citation>
    <scope>NUCLEOTIDE SEQUENCE [LARGE SCALE GENOMIC DNA]</scope>
    <source>
        <strain evidence="2 3">ATCC 51348</strain>
    </source>
</reference>
<dbReference type="NCBIfam" id="NF045844">
    <property type="entry name" value="BC85_0335_fam"/>
    <property type="match status" value="1"/>
</dbReference>
<proteinExistence type="predicted"/>
<protein>
    <recommendedName>
        <fullName evidence="4">Methyltransferase</fullName>
    </recommendedName>
</protein>
<sequence>MYRLTFRISAFSSANSKISPNLRLGLIISIFVALSIAIIVLILSFIYKKRAIKKFISPIEENEIAKLKERNPNFGIVLDGIKKFYTDLSDDFFTCFVINTIYLNNYQNIYLEDSNNYLGLSISNLTKKNVHWNGKEDLSLNKKIKESFPEIDFLLLKKIDKLNFVADLVILLDTKTDLNDNIARSVNYLSSNGILIIENNQNYKAKFIKQVAMSFNLRYETLKFKNKNVILLAKNNIKEILEEKESETHGR</sequence>
<accession>A0A2W7G880</accession>
<keyword evidence="3" id="KW-1185">Reference proteome</keyword>
<organism evidence="2 3">
    <name type="scientific">Metamycoplasma auris</name>
    <dbReference type="NCBI Taxonomy" id="51363"/>
    <lineage>
        <taxon>Bacteria</taxon>
        <taxon>Bacillati</taxon>
        <taxon>Mycoplasmatota</taxon>
        <taxon>Mycoplasmoidales</taxon>
        <taxon>Metamycoplasmataceae</taxon>
        <taxon>Metamycoplasma</taxon>
    </lineage>
</organism>
<dbReference type="OrthoDB" id="398057at2"/>